<evidence type="ECO:0000256" key="2">
    <source>
        <dbReference type="ARBA" id="ARBA00010792"/>
    </source>
</evidence>
<evidence type="ECO:0000256" key="1">
    <source>
        <dbReference type="ARBA" id="ARBA00004651"/>
    </source>
</evidence>
<evidence type="ECO:0000256" key="7">
    <source>
        <dbReference type="SAM" id="MobiDB-lite"/>
    </source>
</evidence>
<evidence type="ECO:0000313" key="11">
    <source>
        <dbReference type="Proteomes" id="UP000475214"/>
    </source>
</evidence>
<keyword evidence="3" id="KW-1003">Cell membrane</keyword>
<comment type="similarity">
    <text evidence="2">Belongs to the DedA family.</text>
</comment>
<feature type="domain" description="VTT" evidence="9">
    <location>
        <begin position="30"/>
        <end position="155"/>
    </location>
</feature>
<keyword evidence="6 8" id="KW-0472">Membrane</keyword>
<dbReference type="Pfam" id="PF09335">
    <property type="entry name" value="VTT_dom"/>
    <property type="match status" value="1"/>
</dbReference>
<dbReference type="InterPro" id="IPR051311">
    <property type="entry name" value="DedA_domain"/>
</dbReference>
<accession>A0A6L9S0S2</accession>
<name>A0A6L9S0S2_9ACTN</name>
<evidence type="ECO:0000256" key="5">
    <source>
        <dbReference type="ARBA" id="ARBA00022989"/>
    </source>
</evidence>
<dbReference type="EMBL" id="JAAGOA010000002">
    <property type="protein sequence ID" value="NED99074.1"/>
    <property type="molecule type" value="Genomic_DNA"/>
</dbReference>
<evidence type="ECO:0000256" key="3">
    <source>
        <dbReference type="ARBA" id="ARBA00022475"/>
    </source>
</evidence>
<feature type="transmembrane region" description="Helical" evidence="8">
    <location>
        <begin position="50"/>
        <end position="72"/>
    </location>
</feature>
<protein>
    <submittedName>
        <fullName evidence="10">DedA family protein</fullName>
    </submittedName>
</protein>
<proteinExistence type="inferred from homology"/>
<gene>
    <name evidence="10" type="ORF">G1H10_02715</name>
</gene>
<evidence type="ECO:0000313" key="10">
    <source>
        <dbReference type="EMBL" id="NED99074.1"/>
    </source>
</evidence>
<dbReference type="AlphaFoldDB" id="A0A6L9S0S2"/>
<keyword evidence="5 8" id="KW-1133">Transmembrane helix</keyword>
<sequence length="232" mass="23410">MDLLALAAVPALAYMLIAALVAADAIVPVVPSEVAVVTAGTLAAAGRLDAVSVLVAAAAGAVAGDSIVYLIGRHALPGRLARSRLGRRMQHSVERAYARMGSASVAAIIAGRFVPLGRTASSAAAGLAGVAPQRFLLWGAIGGSAWASWMLGIGYVTGSVTEAPLWAQSAIGAATAIVIGVWFAAGQAVVRTRRRMSARAAAAGRTIDTSSVPPNADGEQARPSMTFDRIAA</sequence>
<dbReference type="InterPro" id="IPR032816">
    <property type="entry name" value="VTT_dom"/>
</dbReference>
<dbReference type="GO" id="GO:0005886">
    <property type="term" value="C:plasma membrane"/>
    <property type="evidence" value="ECO:0007669"/>
    <property type="project" value="UniProtKB-SubCell"/>
</dbReference>
<keyword evidence="4 8" id="KW-0812">Transmembrane</keyword>
<dbReference type="PANTHER" id="PTHR42709:SF6">
    <property type="entry name" value="UNDECAPRENYL PHOSPHATE TRANSPORTER A"/>
    <property type="match status" value="1"/>
</dbReference>
<dbReference type="PANTHER" id="PTHR42709">
    <property type="entry name" value="ALKALINE PHOSPHATASE LIKE PROTEIN"/>
    <property type="match status" value="1"/>
</dbReference>
<reference evidence="10 11" key="1">
    <citation type="submission" date="2020-02" db="EMBL/GenBank/DDBJ databases">
        <authorList>
            <person name="Li X.-J."/>
            <person name="Han X.-M."/>
        </authorList>
    </citation>
    <scope>NUCLEOTIDE SEQUENCE [LARGE SCALE GENOMIC DNA]</scope>
    <source>
        <strain evidence="10 11">CCTCC AB 2017055</strain>
    </source>
</reference>
<dbReference type="Proteomes" id="UP000475214">
    <property type="component" value="Unassembled WGS sequence"/>
</dbReference>
<evidence type="ECO:0000256" key="4">
    <source>
        <dbReference type="ARBA" id="ARBA00022692"/>
    </source>
</evidence>
<feature type="region of interest" description="Disordered" evidence="7">
    <location>
        <begin position="201"/>
        <end position="232"/>
    </location>
</feature>
<comment type="caution">
    <text evidence="10">The sequence shown here is derived from an EMBL/GenBank/DDBJ whole genome shotgun (WGS) entry which is preliminary data.</text>
</comment>
<comment type="subcellular location">
    <subcellularLocation>
        <location evidence="1">Cell membrane</location>
        <topology evidence="1">Multi-pass membrane protein</topology>
    </subcellularLocation>
</comment>
<keyword evidence="11" id="KW-1185">Reference proteome</keyword>
<evidence type="ECO:0000259" key="9">
    <source>
        <dbReference type="Pfam" id="PF09335"/>
    </source>
</evidence>
<evidence type="ECO:0000256" key="6">
    <source>
        <dbReference type="ARBA" id="ARBA00023136"/>
    </source>
</evidence>
<evidence type="ECO:0000256" key="8">
    <source>
        <dbReference type="SAM" id="Phobius"/>
    </source>
</evidence>
<feature type="transmembrane region" description="Helical" evidence="8">
    <location>
        <begin position="135"/>
        <end position="158"/>
    </location>
</feature>
<dbReference type="RefSeq" id="WP_163732342.1">
    <property type="nucleotide sequence ID" value="NZ_JAAGOA010000002.1"/>
</dbReference>
<feature type="transmembrane region" description="Helical" evidence="8">
    <location>
        <begin position="170"/>
        <end position="190"/>
    </location>
</feature>
<organism evidence="10 11">
    <name type="scientific">Phytoactinopolyspora halotolerans</name>
    <dbReference type="NCBI Taxonomy" id="1981512"/>
    <lineage>
        <taxon>Bacteria</taxon>
        <taxon>Bacillati</taxon>
        <taxon>Actinomycetota</taxon>
        <taxon>Actinomycetes</taxon>
        <taxon>Jiangellales</taxon>
        <taxon>Jiangellaceae</taxon>
        <taxon>Phytoactinopolyspora</taxon>
    </lineage>
</organism>